<protein>
    <submittedName>
        <fullName evidence="3">DUF1016 domain-containing protein</fullName>
    </submittedName>
</protein>
<evidence type="ECO:0000313" key="3">
    <source>
        <dbReference type="EMBL" id="MST77596.1"/>
    </source>
</evidence>
<feature type="domain" description="YhcG PDDEXK nuclease" evidence="1">
    <location>
        <begin position="183"/>
        <end position="331"/>
    </location>
</feature>
<dbReference type="Pfam" id="PF17761">
    <property type="entry name" value="DUF1016_N"/>
    <property type="match status" value="1"/>
</dbReference>
<dbReference type="Pfam" id="PF06250">
    <property type="entry name" value="YhcG_C"/>
    <property type="match status" value="1"/>
</dbReference>
<dbReference type="PANTHER" id="PTHR30547">
    <property type="entry name" value="UNCHARACTERIZED PROTEIN YHCG-RELATED"/>
    <property type="match status" value="1"/>
</dbReference>
<dbReference type="GO" id="GO:0003676">
    <property type="term" value="F:nucleic acid binding"/>
    <property type="evidence" value="ECO:0007669"/>
    <property type="project" value="InterPro"/>
</dbReference>
<evidence type="ECO:0000259" key="1">
    <source>
        <dbReference type="Pfam" id="PF06250"/>
    </source>
</evidence>
<accession>A0A6I2TUZ6</accession>
<dbReference type="InterPro" id="IPR011856">
    <property type="entry name" value="tRNA_endonuc-like_dom_sf"/>
</dbReference>
<dbReference type="AlphaFoldDB" id="A0A6I2TUZ6"/>
<evidence type="ECO:0000313" key="4">
    <source>
        <dbReference type="Proteomes" id="UP000450161"/>
    </source>
</evidence>
<reference evidence="3 4" key="1">
    <citation type="submission" date="2019-08" db="EMBL/GenBank/DDBJ databases">
        <title>In-depth cultivation of the pig gut microbiome towards novel bacterial diversity and tailored functional studies.</title>
        <authorList>
            <person name="Wylensek D."/>
            <person name="Hitch T.C.A."/>
            <person name="Clavel T."/>
        </authorList>
    </citation>
    <scope>NUCLEOTIDE SEQUENCE [LARGE SCALE GENOMIC DNA]</scope>
    <source>
        <strain evidence="3 4">LKV-178-WT-2C</strain>
    </source>
</reference>
<organism evidence="3 4">
    <name type="scientific">Segatella copri</name>
    <dbReference type="NCBI Taxonomy" id="165179"/>
    <lineage>
        <taxon>Bacteria</taxon>
        <taxon>Pseudomonadati</taxon>
        <taxon>Bacteroidota</taxon>
        <taxon>Bacteroidia</taxon>
        <taxon>Bacteroidales</taxon>
        <taxon>Prevotellaceae</taxon>
        <taxon>Segatella</taxon>
    </lineage>
</organism>
<dbReference type="PANTHER" id="PTHR30547:SF0">
    <property type="entry name" value="BLR8175 PROTEIN"/>
    <property type="match status" value="1"/>
</dbReference>
<gene>
    <name evidence="3" type="ORF">FYJ72_07865</name>
</gene>
<dbReference type="Gene3D" id="3.40.1350.10">
    <property type="match status" value="1"/>
</dbReference>
<dbReference type="RefSeq" id="WP_154481016.1">
    <property type="nucleotide sequence ID" value="NZ_VUNF01000013.1"/>
</dbReference>
<proteinExistence type="predicted"/>
<dbReference type="Proteomes" id="UP000450161">
    <property type="component" value="Unassembled WGS sequence"/>
</dbReference>
<dbReference type="InterPro" id="IPR053148">
    <property type="entry name" value="PD-DEXK-like_domain"/>
</dbReference>
<comment type="caution">
    <text evidence="3">The sequence shown here is derived from an EMBL/GenBank/DDBJ whole genome shotgun (WGS) entry which is preliminary data.</text>
</comment>
<name>A0A6I2TUZ6_9BACT</name>
<sequence>MTTDNKDNNLSIESSDYAEILRHAVAVIEHARTEIARHVNGYVSTAYWEIGQMLHERKIESGYGDSVVRRLSADLKERYPKMGVSPRNLWYMKKFYERYAGHNEKVQRSVALLPWSHNMLLLSKGLNDEATLYYAQETVTKGWNRDLLLNAIKLKMYETQTLARVDNNFDRTLPAEQAQYANEVFNSSYNLGFLGVTSPILELELEDRLVKAITRFLMELGNGFTFIGNQHVLEYNGKESKVDMLFFHRGLRCLVAVDLKIGPFKPEYAGKMNYYLSLLDRLERGADENRSIGIILCAEKDRVEVELALEDLGKPIGVADYQLIVPKEKLQKVLADEIKAFSAEKENKETL</sequence>
<dbReference type="InterPro" id="IPR041527">
    <property type="entry name" value="YhcG_N"/>
</dbReference>
<evidence type="ECO:0000259" key="2">
    <source>
        <dbReference type="Pfam" id="PF17761"/>
    </source>
</evidence>
<feature type="domain" description="YhcG N-terminal" evidence="2">
    <location>
        <begin position="26"/>
        <end position="158"/>
    </location>
</feature>
<dbReference type="InterPro" id="IPR009362">
    <property type="entry name" value="YhcG_C"/>
</dbReference>
<dbReference type="EMBL" id="VUNF01000013">
    <property type="protein sequence ID" value="MST77596.1"/>
    <property type="molecule type" value="Genomic_DNA"/>
</dbReference>